<dbReference type="EMBL" id="JANPWB010000001">
    <property type="protein sequence ID" value="KAJ1218525.1"/>
    <property type="molecule type" value="Genomic_DNA"/>
</dbReference>
<evidence type="ECO:0000256" key="1">
    <source>
        <dbReference type="SAM" id="MobiDB-lite"/>
    </source>
</evidence>
<dbReference type="Gene3D" id="3.30.70.1820">
    <property type="entry name" value="L1 transposable element, RRM domain"/>
    <property type="match status" value="1"/>
</dbReference>
<proteinExistence type="predicted"/>
<feature type="region of interest" description="Disordered" evidence="1">
    <location>
        <begin position="63"/>
        <end position="93"/>
    </location>
</feature>
<organism evidence="2 3">
    <name type="scientific">Pleurodeles waltl</name>
    <name type="common">Iberian ribbed newt</name>
    <dbReference type="NCBI Taxonomy" id="8319"/>
    <lineage>
        <taxon>Eukaryota</taxon>
        <taxon>Metazoa</taxon>
        <taxon>Chordata</taxon>
        <taxon>Craniata</taxon>
        <taxon>Vertebrata</taxon>
        <taxon>Euteleostomi</taxon>
        <taxon>Amphibia</taxon>
        <taxon>Batrachia</taxon>
        <taxon>Caudata</taxon>
        <taxon>Salamandroidea</taxon>
        <taxon>Salamandridae</taxon>
        <taxon>Pleurodelinae</taxon>
        <taxon>Pleurodeles</taxon>
    </lineage>
</organism>
<dbReference type="AlphaFoldDB" id="A0AAV7WX76"/>
<keyword evidence="3" id="KW-1185">Reference proteome</keyword>
<protein>
    <submittedName>
        <fullName evidence="2">Uncharacterized protein</fullName>
    </submittedName>
</protein>
<name>A0AAV7WX76_PLEWA</name>
<evidence type="ECO:0000313" key="2">
    <source>
        <dbReference type="EMBL" id="KAJ1218525.1"/>
    </source>
</evidence>
<comment type="caution">
    <text evidence="2">The sequence shown here is derived from an EMBL/GenBank/DDBJ whole genome shotgun (WGS) entry which is preliminary data.</text>
</comment>
<gene>
    <name evidence="2" type="ORF">NDU88_006103</name>
</gene>
<accession>A0AAV7WX76</accession>
<reference evidence="2" key="1">
    <citation type="journal article" date="2022" name="bioRxiv">
        <title>Sequencing and chromosome-scale assembly of the giantPleurodeles waltlgenome.</title>
        <authorList>
            <person name="Brown T."/>
            <person name="Elewa A."/>
            <person name="Iarovenko S."/>
            <person name="Subramanian E."/>
            <person name="Araus A.J."/>
            <person name="Petzold A."/>
            <person name="Susuki M."/>
            <person name="Suzuki K.-i.T."/>
            <person name="Hayashi T."/>
            <person name="Toyoda A."/>
            <person name="Oliveira C."/>
            <person name="Osipova E."/>
            <person name="Leigh N.D."/>
            <person name="Simon A."/>
            <person name="Yun M.H."/>
        </authorList>
    </citation>
    <scope>NUCLEOTIDE SEQUENCE</scope>
    <source>
        <strain evidence="2">20211129_DDA</strain>
        <tissue evidence="2">Liver</tissue>
    </source>
</reference>
<sequence length="182" mass="19976">MCAGGPSVTKNSISGAASWIRAALELRRSRRAISRVPLLGSKGRVSTGCAAAQTAETLETGKAVGGGRKHLGSGDHHWTVMGPTGKQRGTPKRGAEGIDLKKFVFSLIKRTMSLDETEVEIMKDIQRIHRDPFQRNPNNKKPQKISVNFQTYMLKEKILTKALAARSLEVEEFSFDIRSDLG</sequence>
<evidence type="ECO:0000313" key="3">
    <source>
        <dbReference type="Proteomes" id="UP001066276"/>
    </source>
</evidence>
<dbReference type="Proteomes" id="UP001066276">
    <property type="component" value="Chromosome 1_1"/>
</dbReference>